<feature type="transmembrane region" description="Helical" evidence="1">
    <location>
        <begin position="39"/>
        <end position="61"/>
    </location>
</feature>
<keyword evidence="1" id="KW-0472">Membrane</keyword>
<dbReference type="Proteomes" id="UP001147046">
    <property type="component" value="Unassembled WGS sequence"/>
</dbReference>
<proteinExistence type="predicted"/>
<sequence length="123" mass="12269">MQTISTYKDLAKAIACDSNRIEITGDITKGTVKIVASGTVAWAIAFGAIGIACAAIAIMPATGGTSSAISGIAAPAAVASIGLPATTAAIAIVTGGGSISLINKLRKYKVESHEDGRAILVKR</sequence>
<gene>
    <name evidence="2" type="ORF">L2102_18970</name>
</gene>
<dbReference type="EMBL" id="JAKIHV010000015">
    <property type="protein sequence ID" value="MDE9625399.1"/>
    <property type="molecule type" value="Genomic_DNA"/>
</dbReference>
<evidence type="ECO:0000313" key="2">
    <source>
        <dbReference type="EMBL" id="MDE9625399.1"/>
    </source>
</evidence>
<evidence type="ECO:0000256" key="1">
    <source>
        <dbReference type="SAM" id="Phobius"/>
    </source>
</evidence>
<keyword evidence="1" id="KW-1133">Transmembrane helix</keyword>
<name>A0AAJ1N7F1_9ENTR</name>
<protein>
    <submittedName>
        <fullName evidence="2">Uncharacterized protein</fullName>
    </submittedName>
</protein>
<organism evidence="2 3">
    <name type="scientific">Citrobacter portucalensis</name>
    <dbReference type="NCBI Taxonomy" id="1639133"/>
    <lineage>
        <taxon>Bacteria</taxon>
        <taxon>Pseudomonadati</taxon>
        <taxon>Pseudomonadota</taxon>
        <taxon>Gammaproteobacteria</taxon>
        <taxon>Enterobacterales</taxon>
        <taxon>Enterobacteriaceae</taxon>
        <taxon>Citrobacter</taxon>
        <taxon>Citrobacter freundii complex</taxon>
    </lineage>
</organism>
<keyword evidence="1" id="KW-0812">Transmembrane</keyword>
<reference evidence="2" key="1">
    <citation type="submission" date="2022-01" db="EMBL/GenBank/DDBJ databases">
        <title>Genetic Characterization of Carbapenem-resistant Citrobacter spp. from China: a multicenter study.</title>
        <authorList>
            <person name="Ye L."/>
        </authorList>
    </citation>
    <scope>NUCLEOTIDE SEQUENCE</scope>
    <source>
        <strain evidence="2">IR5464</strain>
    </source>
</reference>
<feature type="transmembrane region" description="Helical" evidence="1">
    <location>
        <begin position="81"/>
        <end position="102"/>
    </location>
</feature>
<accession>A0AAJ1N7F1</accession>
<dbReference type="RefSeq" id="WP_227093165.1">
    <property type="nucleotide sequence ID" value="NZ_JAKIHV010000015.1"/>
</dbReference>
<dbReference type="AlphaFoldDB" id="A0AAJ1N7F1"/>
<evidence type="ECO:0000313" key="3">
    <source>
        <dbReference type="Proteomes" id="UP001147046"/>
    </source>
</evidence>
<comment type="caution">
    <text evidence="2">The sequence shown here is derived from an EMBL/GenBank/DDBJ whole genome shotgun (WGS) entry which is preliminary data.</text>
</comment>